<dbReference type="EMBL" id="BART01005769">
    <property type="protein sequence ID" value="GAG70137.1"/>
    <property type="molecule type" value="Genomic_DNA"/>
</dbReference>
<organism evidence="1">
    <name type="scientific">marine sediment metagenome</name>
    <dbReference type="NCBI Taxonomy" id="412755"/>
    <lineage>
        <taxon>unclassified sequences</taxon>
        <taxon>metagenomes</taxon>
        <taxon>ecological metagenomes</taxon>
    </lineage>
</organism>
<dbReference type="AlphaFoldDB" id="X1AKR5"/>
<protein>
    <submittedName>
        <fullName evidence="1">Uncharacterized protein</fullName>
    </submittedName>
</protein>
<dbReference type="Gene3D" id="3.20.20.70">
    <property type="entry name" value="Aldolase class I"/>
    <property type="match status" value="1"/>
</dbReference>
<proteinExistence type="predicted"/>
<feature type="non-terminal residue" evidence="1">
    <location>
        <position position="127"/>
    </location>
</feature>
<reference evidence="1" key="1">
    <citation type="journal article" date="2014" name="Front. Microbiol.">
        <title>High frequency of phylogenetically diverse reductive dehalogenase-homologous genes in deep subseafloor sedimentary metagenomes.</title>
        <authorList>
            <person name="Kawai M."/>
            <person name="Futagami T."/>
            <person name="Toyoda A."/>
            <person name="Takaki Y."/>
            <person name="Nishi S."/>
            <person name="Hori S."/>
            <person name="Arai W."/>
            <person name="Tsubouchi T."/>
            <person name="Morono Y."/>
            <person name="Uchiyama I."/>
            <person name="Ito T."/>
            <person name="Fujiyama A."/>
            <person name="Inagaki F."/>
            <person name="Takami H."/>
        </authorList>
    </citation>
    <scope>NUCLEOTIDE SEQUENCE</scope>
    <source>
        <strain evidence="1">Expedition CK06-06</strain>
    </source>
</reference>
<dbReference type="InterPro" id="IPR013785">
    <property type="entry name" value="Aldolase_TIM"/>
</dbReference>
<sequence length="127" mass="14318">MKQKPKILEVLKNKYPVWGYSPKGIADLSLSIKISQLGGVGLVDLEGLSSKQYQKVFETLHSSLSADNMWGIRIPTQKALNTIEFNDLVPIIICAFSPNSQEVKKMQENSYLLLSEVCYLEEAYEYA</sequence>
<name>X1AKR5_9ZZZZ</name>
<evidence type="ECO:0000313" key="1">
    <source>
        <dbReference type="EMBL" id="GAG70137.1"/>
    </source>
</evidence>
<gene>
    <name evidence="1" type="ORF">S01H4_13071</name>
</gene>
<comment type="caution">
    <text evidence="1">The sequence shown here is derived from an EMBL/GenBank/DDBJ whole genome shotgun (WGS) entry which is preliminary data.</text>
</comment>
<accession>X1AKR5</accession>